<proteinExistence type="predicted"/>
<dbReference type="InterPro" id="IPR014044">
    <property type="entry name" value="CAP_dom"/>
</dbReference>
<comment type="caution">
    <text evidence="3">The sequence shown here is derived from an EMBL/GenBank/DDBJ whole genome shotgun (WGS) entry which is preliminary data.</text>
</comment>
<feature type="transmembrane region" description="Helical" evidence="1">
    <location>
        <begin position="283"/>
        <end position="307"/>
    </location>
</feature>
<evidence type="ECO:0000313" key="3">
    <source>
        <dbReference type="EMBL" id="OGN17926.1"/>
    </source>
</evidence>
<evidence type="ECO:0000313" key="4">
    <source>
        <dbReference type="Proteomes" id="UP000178117"/>
    </source>
</evidence>
<evidence type="ECO:0000259" key="2">
    <source>
        <dbReference type="Pfam" id="PF00188"/>
    </source>
</evidence>
<dbReference type="CDD" id="cd05379">
    <property type="entry name" value="CAP_bacterial"/>
    <property type="match status" value="1"/>
</dbReference>
<dbReference type="PANTHER" id="PTHR31157:SF1">
    <property type="entry name" value="SCP DOMAIN-CONTAINING PROTEIN"/>
    <property type="match status" value="1"/>
</dbReference>
<organism evidence="3 4">
    <name type="scientific">Candidatus Yanofskybacteria bacterium RIFCSPHIGHO2_02_FULL_50_12</name>
    <dbReference type="NCBI Taxonomy" id="1802685"/>
    <lineage>
        <taxon>Bacteria</taxon>
        <taxon>Candidatus Yanofskyibacteriota</taxon>
    </lineage>
</organism>
<keyword evidence="1" id="KW-0472">Membrane</keyword>
<dbReference type="Pfam" id="PF00188">
    <property type="entry name" value="CAP"/>
    <property type="match status" value="1"/>
</dbReference>
<dbReference type="EMBL" id="MGJZ01000001">
    <property type="protein sequence ID" value="OGN17926.1"/>
    <property type="molecule type" value="Genomic_DNA"/>
</dbReference>
<keyword evidence="1" id="KW-1133">Transmembrane helix</keyword>
<protein>
    <recommendedName>
        <fullName evidence="2">SCP domain-containing protein</fullName>
    </recommendedName>
</protein>
<feature type="transmembrane region" description="Helical" evidence="1">
    <location>
        <begin position="314"/>
        <end position="331"/>
    </location>
</feature>
<keyword evidence="1" id="KW-0812">Transmembrane</keyword>
<dbReference type="STRING" id="1802685.A3C88_00925"/>
<dbReference type="SUPFAM" id="SSF55797">
    <property type="entry name" value="PR-1-like"/>
    <property type="match status" value="1"/>
</dbReference>
<sequence>MSLFHTVKTYFIPCAHNGFRPRVLATSTFLILIGAVIGLKLVSVVSFSIYTGANLFHQVSQTDLYALTNQTRSQYQLKPLTPNPRLETAAQLKLADMTSQGYFAHVSPKGVEPWYWFDRARYDYSIAGENLAMDFTTTNEVMNGWLNSELHRKNILLASFTEIGIAVGTGVIEDDERTVVVQLFGSPRGAVSVLAANLPVQTGAPVPTPVPQKPVPPASTPFKTPFKKLVPIPTPTPAPTSPATAFRTESSRPIALVNTAEASVPEVQGASFVDSAPYISHSLLNLIFMILILASVAVFLINLLVVWRIQYPALILKSAALVGICLLAVFANDAWVAEYGSRVIIP</sequence>
<accession>A0A1F8FZS6</accession>
<dbReference type="AlphaFoldDB" id="A0A1F8FZS6"/>
<gene>
    <name evidence="3" type="ORF">A3C88_00925</name>
</gene>
<feature type="domain" description="SCP" evidence="2">
    <location>
        <begin position="66"/>
        <end position="170"/>
    </location>
</feature>
<evidence type="ECO:0000256" key="1">
    <source>
        <dbReference type="SAM" id="Phobius"/>
    </source>
</evidence>
<dbReference type="Proteomes" id="UP000178117">
    <property type="component" value="Unassembled WGS sequence"/>
</dbReference>
<dbReference type="InterPro" id="IPR035940">
    <property type="entry name" value="CAP_sf"/>
</dbReference>
<dbReference type="PANTHER" id="PTHR31157">
    <property type="entry name" value="SCP DOMAIN-CONTAINING PROTEIN"/>
    <property type="match status" value="1"/>
</dbReference>
<reference evidence="3 4" key="1">
    <citation type="journal article" date="2016" name="Nat. Commun.">
        <title>Thousands of microbial genomes shed light on interconnected biogeochemical processes in an aquifer system.</title>
        <authorList>
            <person name="Anantharaman K."/>
            <person name="Brown C.T."/>
            <person name="Hug L.A."/>
            <person name="Sharon I."/>
            <person name="Castelle C.J."/>
            <person name="Probst A.J."/>
            <person name="Thomas B.C."/>
            <person name="Singh A."/>
            <person name="Wilkins M.J."/>
            <person name="Karaoz U."/>
            <person name="Brodie E.L."/>
            <person name="Williams K.H."/>
            <person name="Hubbard S.S."/>
            <person name="Banfield J.F."/>
        </authorList>
    </citation>
    <scope>NUCLEOTIDE SEQUENCE [LARGE SCALE GENOMIC DNA]</scope>
</reference>
<dbReference type="Gene3D" id="3.40.33.10">
    <property type="entry name" value="CAP"/>
    <property type="match status" value="1"/>
</dbReference>
<name>A0A1F8FZS6_9BACT</name>
<feature type="transmembrane region" description="Helical" evidence="1">
    <location>
        <begin position="29"/>
        <end position="50"/>
    </location>
</feature>